<proteinExistence type="predicted"/>
<evidence type="ECO:0000313" key="2">
    <source>
        <dbReference type="EMBL" id="MFD2754947.1"/>
    </source>
</evidence>
<gene>
    <name evidence="2" type="ORF">ACFSW6_12680</name>
</gene>
<protein>
    <recommendedName>
        <fullName evidence="4">DUF2244 domain-containing protein</fullName>
    </recommendedName>
</protein>
<accession>A0ABW5UMT4</accession>
<evidence type="ECO:0000256" key="1">
    <source>
        <dbReference type="SAM" id="Phobius"/>
    </source>
</evidence>
<dbReference type="RefSeq" id="WP_066475581.1">
    <property type="nucleotide sequence ID" value="NZ_BCNT01000005.1"/>
</dbReference>
<evidence type="ECO:0008006" key="4">
    <source>
        <dbReference type="Google" id="ProtNLM"/>
    </source>
</evidence>
<dbReference type="Proteomes" id="UP001597463">
    <property type="component" value="Unassembled WGS sequence"/>
</dbReference>
<feature type="transmembrane region" description="Helical" evidence="1">
    <location>
        <begin position="49"/>
        <end position="75"/>
    </location>
</feature>
<keyword evidence="1" id="KW-0812">Transmembrane</keyword>
<evidence type="ECO:0000313" key="3">
    <source>
        <dbReference type="Proteomes" id="UP001597463"/>
    </source>
</evidence>
<keyword evidence="1" id="KW-1133">Transmembrane helix</keyword>
<dbReference type="EMBL" id="JBHUMV010000005">
    <property type="protein sequence ID" value="MFD2754947.1"/>
    <property type="molecule type" value="Genomic_DNA"/>
</dbReference>
<organism evidence="2 3">
    <name type="scientific">Comamonas terrae</name>
    <dbReference type="NCBI Taxonomy" id="673548"/>
    <lineage>
        <taxon>Bacteria</taxon>
        <taxon>Pseudomonadati</taxon>
        <taxon>Pseudomonadota</taxon>
        <taxon>Betaproteobacteria</taxon>
        <taxon>Burkholderiales</taxon>
        <taxon>Comamonadaceae</taxon>
        <taxon>Comamonas</taxon>
    </lineage>
</organism>
<name>A0ABW5UMT4_9BURK</name>
<keyword evidence="1" id="KW-0472">Membrane</keyword>
<comment type="caution">
    <text evidence="2">The sequence shown here is derived from an EMBL/GenBank/DDBJ whole genome shotgun (WGS) entry which is preliminary data.</text>
</comment>
<keyword evidence="3" id="KW-1185">Reference proteome</keyword>
<reference evidence="3" key="1">
    <citation type="journal article" date="2019" name="Int. J. Syst. Evol. Microbiol.">
        <title>The Global Catalogue of Microorganisms (GCM) 10K type strain sequencing project: providing services to taxonomists for standard genome sequencing and annotation.</title>
        <authorList>
            <consortium name="The Broad Institute Genomics Platform"/>
            <consortium name="The Broad Institute Genome Sequencing Center for Infectious Disease"/>
            <person name="Wu L."/>
            <person name="Ma J."/>
        </authorList>
    </citation>
    <scope>NUCLEOTIDE SEQUENCE [LARGE SCALE GENOMIC DNA]</scope>
    <source>
        <strain evidence="3">TISTR 1906</strain>
    </source>
</reference>
<sequence length="200" mass="22244">MTVPARQALEPLLQAVRTQPQWRLPEFVELGRPAWGDAMRGLAWGTGTVIMLSFLASAGPAEALVASAIVLAAWLGLRRWRGRRSAPLGEGRPDGGRGCVVEVAQRRIRSTGLEPSVQWLLEPAAEWSLGRVAFEDRPRQWHGWRIELRHARKGPVAVLCTVLHMSRAEPDLLALDALVDEMAQRLEIRQSGERCVPARR</sequence>